<dbReference type="Gene3D" id="3.40.1410.10">
    <property type="entry name" value="Chorismate lyase-like"/>
    <property type="match status" value="1"/>
</dbReference>
<dbReference type="SMART" id="SM00345">
    <property type="entry name" value="HTH_GNTR"/>
    <property type="match status" value="1"/>
</dbReference>
<dbReference type="Proteomes" id="UP001165679">
    <property type="component" value="Unassembled WGS sequence"/>
</dbReference>
<dbReference type="SUPFAM" id="SSF64288">
    <property type="entry name" value="Chorismate lyase-like"/>
    <property type="match status" value="1"/>
</dbReference>
<dbReference type="InterPro" id="IPR036388">
    <property type="entry name" value="WH-like_DNA-bd_sf"/>
</dbReference>
<dbReference type="InterPro" id="IPR011663">
    <property type="entry name" value="UTRA"/>
</dbReference>
<keyword evidence="2" id="KW-0238">DNA-binding</keyword>
<dbReference type="EMBL" id="JAPDNT010000008">
    <property type="protein sequence ID" value="MCW3475319.1"/>
    <property type="molecule type" value="Genomic_DNA"/>
</dbReference>
<reference evidence="5" key="1">
    <citation type="submission" date="2022-09" db="EMBL/GenBank/DDBJ databases">
        <title>Rhodovastum sp. nov. RN2-1 isolated from soil in Seongnam, South Korea.</title>
        <authorList>
            <person name="Le N.T."/>
        </authorList>
    </citation>
    <scope>NUCLEOTIDE SEQUENCE</scope>
    <source>
        <strain evidence="5">RN2-1</strain>
    </source>
</reference>
<dbReference type="InterPro" id="IPR050679">
    <property type="entry name" value="Bact_HTH_transcr_reg"/>
</dbReference>
<dbReference type="GO" id="GO:0003700">
    <property type="term" value="F:DNA-binding transcription factor activity"/>
    <property type="evidence" value="ECO:0007669"/>
    <property type="project" value="InterPro"/>
</dbReference>
<organism evidence="5 6">
    <name type="scientific">Limobrevibacterium gyesilva</name>
    <dbReference type="NCBI Taxonomy" id="2991712"/>
    <lineage>
        <taxon>Bacteria</taxon>
        <taxon>Pseudomonadati</taxon>
        <taxon>Pseudomonadota</taxon>
        <taxon>Alphaproteobacteria</taxon>
        <taxon>Acetobacterales</taxon>
        <taxon>Acetobacteraceae</taxon>
        <taxon>Limobrevibacterium</taxon>
    </lineage>
</organism>
<evidence type="ECO:0000256" key="1">
    <source>
        <dbReference type="ARBA" id="ARBA00023015"/>
    </source>
</evidence>
<dbReference type="PROSITE" id="PS50949">
    <property type="entry name" value="HTH_GNTR"/>
    <property type="match status" value="1"/>
</dbReference>
<dbReference type="Gene3D" id="1.10.10.10">
    <property type="entry name" value="Winged helix-like DNA-binding domain superfamily/Winged helix DNA-binding domain"/>
    <property type="match status" value="1"/>
</dbReference>
<protein>
    <submittedName>
        <fullName evidence="5">GntR family transcriptional regulator</fullName>
    </submittedName>
</protein>
<dbReference type="PANTHER" id="PTHR44846:SF1">
    <property type="entry name" value="MANNOSYL-D-GLYCERATE TRANSPORT_METABOLISM SYSTEM REPRESSOR MNGR-RELATED"/>
    <property type="match status" value="1"/>
</dbReference>
<dbReference type="SMART" id="SM00866">
    <property type="entry name" value="UTRA"/>
    <property type="match status" value="1"/>
</dbReference>
<dbReference type="Pfam" id="PF00392">
    <property type="entry name" value="GntR"/>
    <property type="match status" value="1"/>
</dbReference>
<dbReference type="SUPFAM" id="SSF46785">
    <property type="entry name" value="Winged helix' DNA-binding domain"/>
    <property type="match status" value="1"/>
</dbReference>
<dbReference type="GO" id="GO:0045892">
    <property type="term" value="P:negative regulation of DNA-templated transcription"/>
    <property type="evidence" value="ECO:0007669"/>
    <property type="project" value="TreeGrafter"/>
</dbReference>
<name>A0AA41YK76_9PROT</name>
<evidence type="ECO:0000256" key="3">
    <source>
        <dbReference type="ARBA" id="ARBA00023163"/>
    </source>
</evidence>
<keyword evidence="3" id="KW-0804">Transcription</keyword>
<accession>A0AA41YK76</accession>
<evidence type="ECO:0000259" key="4">
    <source>
        <dbReference type="PROSITE" id="PS50949"/>
    </source>
</evidence>
<keyword evidence="6" id="KW-1185">Reference proteome</keyword>
<evidence type="ECO:0000313" key="5">
    <source>
        <dbReference type="EMBL" id="MCW3475319.1"/>
    </source>
</evidence>
<evidence type="ECO:0000256" key="2">
    <source>
        <dbReference type="ARBA" id="ARBA00023125"/>
    </source>
</evidence>
<dbReference type="CDD" id="cd07377">
    <property type="entry name" value="WHTH_GntR"/>
    <property type="match status" value="1"/>
</dbReference>
<keyword evidence="1" id="KW-0805">Transcription regulation</keyword>
<comment type="caution">
    <text evidence="5">The sequence shown here is derived from an EMBL/GenBank/DDBJ whole genome shotgun (WGS) entry which is preliminary data.</text>
</comment>
<dbReference type="InterPro" id="IPR000524">
    <property type="entry name" value="Tscrpt_reg_HTH_GntR"/>
</dbReference>
<sequence length="252" mass="27237">MSTDATGTPAQPRVPVWLEIRRYIQDLIAGPGYAPGDRIPSERALAEQLAANRMTVRKAVDSLVAMGLLERNGTSGTRITAPRVARPVDAHTSQGIARIVRAGGGTPGNKLLHFEQARATGKIAERLHVPEGAELVVFRRLWTVNDTPFCIETSHLPADRVPGLAAEDLMAGQSLYGLLHDRYGITTTGGERLIGIGFCNDMEARLLHLKPGAAILLLRLLVSDEAGRPIEYMTSVNHPQLVVFRTTKAGAI</sequence>
<dbReference type="PRINTS" id="PR00035">
    <property type="entry name" value="HTHGNTR"/>
</dbReference>
<dbReference type="AlphaFoldDB" id="A0AA41YK76"/>
<dbReference type="PANTHER" id="PTHR44846">
    <property type="entry name" value="MANNOSYL-D-GLYCERATE TRANSPORT/METABOLISM SYSTEM REPRESSOR MNGR-RELATED"/>
    <property type="match status" value="1"/>
</dbReference>
<reference evidence="5" key="2">
    <citation type="submission" date="2022-10" db="EMBL/GenBank/DDBJ databases">
        <authorList>
            <person name="Trinh H.N."/>
        </authorList>
    </citation>
    <scope>NUCLEOTIDE SEQUENCE</scope>
    <source>
        <strain evidence="5">RN2-1</strain>
    </source>
</reference>
<dbReference type="Pfam" id="PF07702">
    <property type="entry name" value="UTRA"/>
    <property type="match status" value="1"/>
</dbReference>
<dbReference type="InterPro" id="IPR028978">
    <property type="entry name" value="Chorismate_lyase_/UTRA_dom_sf"/>
</dbReference>
<dbReference type="GO" id="GO:0003677">
    <property type="term" value="F:DNA binding"/>
    <property type="evidence" value="ECO:0007669"/>
    <property type="project" value="UniProtKB-KW"/>
</dbReference>
<evidence type="ECO:0000313" key="6">
    <source>
        <dbReference type="Proteomes" id="UP001165679"/>
    </source>
</evidence>
<dbReference type="RefSeq" id="WP_264714031.1">
    <property type="nucleotide sequence ID" value="NZ_JAPDNT010000008.1"/>
</dbReference>
<proteinExistence type="predicted"/>
<feature type="domain" description="HTH gntR-type" evidence="4">
    <location>
        <begin position="14"/>
        <end position="82"/>
    </location>
</feature>
<dbReference type="InterPro" id="IPR036390">
    <property type="entry name" value="WH_DNA-bd_sf"/>
</dbReference>
<gene>
    <name evidence="5" type="ORF">OL599_12120</name>
</gene>